<evidence type="ECO:0000256" key="36">
    <source>
        <dbReference type="ARBA" id="ARBA00048699"/>
    </source>
</evidence>
<comment type="catalytic activity">
    <reaction evidence="33">
        <text>a 1-acyl-sn-glycero-3-phosphocholine + H2O = sn-glycerol 3-phosphocholine + a fatty acid + H(+)</text>
        <dbReference type="Rhea" id="RHEA:15177"/>
        <dbReference type="ChEBI" id="CHEBI:15377"/>
        <dbReference type="ChEBI" id="CHEBI:15378"/>
        <dbReference type="ChEBI" id="CHEBI:16870"/>
        <dbReference type="ChEBI" id="CHEBI:28868"/>
        <dbReference type="ChEBI" id="CHEBI:58168"/>
        <dbReference type="EC" id="3.1.1.5"/>
    </reaction>
    <physiologicalReaction direction="left-to-right" evidence="33">
        <dbReference type="Rhea" id="RHEA:15178"/>
    </physiologicalReaction>
</comment>
<dbReference type="PANTHER" id="PTHR21325">
    <property type="entry name" value="PHOSPHOLIPASE B, PLB1"/>
    <property type="match status" value="1"/>
</dbReference>
<evidence type="ECO:0000256" key="20">
    <source>
        <dbReference type="ARBA" id="ARBA00045916"/>
    </source>
</evidence>
<accession>A0A1W4W312</accession>
<keyword evidence="5" id="KW-0812">Transmembrane</keyword>
<dbReference type="PANTHER" id="PTHR21325:SF31">
    <property type="entry name" value="GH22081P-RELATED"/>
    <property type="match status" value="1"/>
</dbReference>
<dbReference type="STRING" id="224129.A0A1W4W312"/>
<evidence type="ECO:0000313" key="44">
    <source>
        <dbReference type="Proteomes" id="UP000192223"/>
    </source>
</evidence>
<evidence type="ECO:0000256" key="30">
    <source>
        <dbReference type="ARBA" id="ARBA00048362"/>
    </source>
</evidence>
<comment type="catalytic activity">
    <reaction evidence="26">
        <text>1-hexadecanoyl-2-(9Z-octadecenoyl)-sn-glycero-3-phospho-(1'-sn-glycerol) + H2O = 1-hexadecanoyl-sn-glycero-3-phospho-(1'-sn-glycerol) + (9Z)-octadecenoate + H(+)</text>
        <dbReference type="Rhea" id="RHEA:40919"/>
        <dbReference type="ChEBI" id="CHEBI:15377"/>
        <dbReference type="ChEBI" id="CHEBI:15378"/>
        <dbReference type="ChEBI" id="CHEBI:30823"/>
        <dbReference type="ChEBI" id="CHEBI:72841"/>
        <dbReference type="ChEBI" id="CHEBI:75158"/>
    </reaction>
    <physiologicalReaction direction="left-to-right" evidence="26">
        <dbReference type="Rhea" id="RHEA:40920"/>
    </physiologicalReaction>
</comment>
<comment type="catalytic activity">
    <reaction evidence="38">
        <text>1-O-hexadecyl-2-(9Z)-octadecenoyl-sn-glycero-3-phosphocholine + H2O = 1-O-hexadecyl-sn-glycero-3-phosphocholine + (9Z)-octadecenoate + H(+)</text>
        <dbReference type="Rhea" id="RHEA:40915"/>
        <dbReference type="ChEBI" id="CHEBI:15377"/>
        <dbReference type="ChEBI" id="CHEBI:15378"/>
        <dbReference type="ChEBI" id="CHEBI:30823"/>
        <dbReference type="ChEBI" id="CHEBI:34112"/>
        <dbReference type="ChEBI" id="CHEBI:64496"/>
    </reaction>
    <physiologicalReaction direction="left-to-right" evidence="38">
        <dbReference type="Rhea" id="RHEA:40916"/>
    </physiologicalReaction>
</comment>
<keyword evidence="4" id="KW-1003">Cell membrane</keyword>
<comment type="catalytic activity">
    <reaction evidence="34">
        <text>1-hexadecanoyl-2-(9Z-octadecenoyl)-sn-glycero-3-phosphoethanolamine + H2O = 1-hexadecanoyl-sn-glycero-3-phosphoethanolamine + (9Z)-octadecenoate + H(+)</text>
        <dbReference type="Rhea" id="RHEA:40911"/>
        <dbReference type="ChEBI" id="CHEBI:15377"/>
        <dbReference type="ChEBI" id="CHEBI:15378"/>
        <dbReference type="ChEBI" id="CHEBI:30823"/>
        <dbReference type="ChEBI" id="CHEBI:73004"/>
        <dbReference type="ChEBI" id="CHEBI:73007"/>
    </reaction>
    <physiologicalReaction direction="left-to-right" evidence="34">
        <dbReference type="Rhea" id="RHEA:40912"/>
    </physiologicalReaction>
</comment>
<keyword evidence="9" id="KW-1133">Transmembrane helix</keyword>
<evidence type="ECO:0000256" key="23">
    <source>
        <dbReference type="ARBA" id="ARBA00047438"/>
    </source>
</evidence>
<evidence type="ECO:0000256" key="24">
    <source>
        <dbReference type="ARBA" id="ARBA00047459"/>
    </source>
</evidence>
<comment type="catalytic activity">
    <reaction evidence="22">
        <text>1,3-dihexadecanoyl-2-(9Z-octadecenoyl)glycerol + H2O = 1-hexadecanoyl-2-(9Z-octadecenoyl)-glycerol + hexadecanoate + H(+)</text>
        <dbReference type="Rhea" id="RHEA:40979"/>
        <dbReference type="ChEBI" id="CHEBI:7896"/>
        <dbReference type="ChEBI" id="CHEBI:15377"/>
        <dbReference type="ChEBI" id="CHEBI:15378"/>
        <dbReference type="ChEBI" id="CHEBI:75585"/>
        <dbReference type="ChEBI" id="CHEBI:75688"/>
    </reaction>
    <physiologicalReaction direction="left-to-right" evidence="22">
        <dbReference type="Rhea" id="RHEA:40980"/>
    </physiologicalReaction>
</comment>
<evidence type="ECO:0000256" key="10">
    <source>
        <dbReference type="ARBA" id="ARBA00023098"/>
    </source>
</evidence>
<comment type="catalytic activity">
    <reaction evidence="30">
        <text>1-hexadecanoyl-2-(9Z,12Z-octadecadienoyl)-sn-glycero-3-phosphocholine + H2O = 2-(9Z,12Z-octadecadienoyl)-sn-glycero-3-phosphocholine + hexadecanoate + H(+)</text>
        <dbReference type="Rhea" id="RHEA:40971"/>
        <dbReference type="ChEBI" id="CHEBI:7896"/>
        <dbReference type="ChEBI" id="CHEBI:15377"/>
        <dbReference type="ChEBI" id="CHEBI:15378"/>
        <dbReference type="ChEBI" id="CHEBI:73002"/>
        <dbReference type="ChEBI" id="CHEBI:76084"/>
    </reaction>
    <physiologicalReaction direction="left-to-right" evidence="30">
        <dbReference type="Rhea" id="RHEA:40972"/>
    </physiologicalReaction>
</comment>
<evidence type="ECO:0000256" key="9">
    <source>
        <dbReference type="ARBA" id="ARBA00022989"/>
    </source>
</evidence>
<evidence type="ECO:0000256" key="27">
    <source>
        <dbReference type="ARBA" id="ARBA00048049"/>
    </source>
</evidence>
<evidence type="ECO:0000256" key="39">
    <source>
        <dbReference type="ARBA" id="ARBA00048939"/>
    </source>
</evidence>
<evidence type="ECO:0000256" key="25">
    <source>
        <dbReference type="ARBA" id="ARBA00048011"/>
    </source>
</evidence>
<keyword evidence="8" id="KW-0378">Hydrolase</keyword>
<reference evidence="45" key="1">
    <citation type="submission" date="2025-08" db="UniProtKB">
        <authorList>
            <consortium name="RefSeq"/>
        </authorList>
    </citation>
    <scope>IDENTIFICATION</scope>
    <source>
        <tissue evidence="45">Entire body</tissue>
    </source>
</reference>
<dbReference type="GO" id="GO:0006644">
    <property type="term" value="P:phospholipid metabolic process"/>
    <property type="evidence" value="ECO:0007669"/>
    <property type="project" value="TreeGrafter"/>
</dbReference>
<evidence type="ECO:0000256" key="29">
    <source>
        <dbReference type="ARBA" id="ARBA00048227"/>
    </source>
</evidence>
<dbReference type="AlphaFoldDB" id="A0A1W4W312"/>
<evidence type="ECO:0000256" key="16">
    <source>
        <dbReference type="ARBA" id="ARBA00029723"/>
    </source>
</evidence>
<dbReference type="InterPro" id="IPR035547">
    <property type="entry name" value="Phospholipase_B"/>
</dbReference>
<evidence type="ECO:0000256" key="19">
    <source>
        <dbReference type="ARBA" id="ARBA00033022"/>
    </source>
</evidence>
<evidence type="ECO:0000256" key="37">
    <source>
        <dbReference type="ARBA" id="ARBA00048869"/>
    </source>
</evidence>
<comment type="catalytic activity">
    <reaction evidence="13">
        <text>a triacylglycerol + H2O = a diacylglycerol + a fatty acid + H(+)</text>
        <dbReference type="Rhea" id="RHEA:12044"/>
        <dbReference type="ChEBI" id="CHEBI:15377"/>
        <dbReference type="ChEBI" id="CHEBI:15378"/>
        <dbReference type="ChEBI" id="CHEBI:17855"/>
        <dbReference type="ChEBI" id="CHEBI:18035"/>
        <dbReference type="ChEBI" id="CHEBI:28868"/>
        <dbReference type="EC" id="3.1.1.3"/>
    </reaction>
    <physiologicalReaction direction="left-to-right" evidence="13">
        <dbReference type="Rhea" id="RHEA:12045"/>
    </physiologicalReaction>
</comment>
<comment type="catalytic activity">
    <reaction evidence="36">
        <text>1-hexadecanoyl-2-(9Z-octadecenoyl)-sn-glycero-3-phosphocholine + H2O = 1-hexadecanoyl-sn-glycero-3-phosphocholine + (9Z)-octadecenoate + H(+)</text>
        <dbReference type="Rhea" id="RHEA:38779"/>
        <dbReference type="ChEBI" id="CHEBI:15377"/>
        <dbReference type="ChEBI" id="CHEBI:15378"/>
        <dbReference type="ChEBI" id="CHEBI:30823"/>
        <dbReference type="ChEBI" id="CHEBI:72998"/>
        <dbReference type="ChEBI" id="CHEBI:73001"/>
    </reaction>
    <physiologicalReaction direction="left-to-right" evidence="36">
        <dbReference type="Rhea" id="RHEA:38780"/>
    </physiologicalReaction>
</comment>
<evidence type="ECO:0000256" key="32">
    <source>
        <dbReference type="ARBA" id="ARBA00048386"/>
    </source>
</evidence>
<evidence type="ECO:0000256" key="43">
    <source>
        <dbReference type="SAM" id="SignalP"/>
    </source>
</evidence>
<dbReference type="FunFam" id="3.40.50.1110:FF:000005">
    <property type="entry name" value="Phospholipase B1"/>
    <property type="match status" value="1"/>
</dbReference>
<dbReference type="KEGG" id="apln:108732317"/>
<evidence type="ECO:0000256" key="6">
    <source>
        <dbReference type="ARBA" id="ARBA00022729"/>
    </source>
</evidence>
<keyword evidence="7" id="KW-0677">Repeat</keyword>
<evidence type="ECO:0000256" key="15">
    <source>
        <dbReference type="ARBA" id="ARBA00023422"/>
    </source>
</evidence>
<dbReference type="GO" id="GO:0016324">
    <property type="term" value="C:apical plasma membrane"/>
    <property type="evidence" value="ECO:0007669"/>
    <property type="project" value="UniProtKB-SubCell"/>
</dbReference>
<evidence type="ECO:0000256" key="13">
    <source>
        <dbReference type="ARBA" id="ARBA00023369"/>
    </source>
</evidence>
<organism evidence="44 45">
    <name type="scientific">Agrilus planipennis</name>
    <name type="common">Emerald ash borer</name>
    <name type="synonym">Agrilus marcopoli</name>
    <dbReference type="NCBI Taxonomy" id="224129"/>
    <lineage>
        <taxon>Eukaryota</taxon>
        <taxon>Metazoa</taxon>
        <taxon>Ecdysozoa</taxon>
        <taxon>Arthropoda</taxon>
        <taxon>Hexapoda</taxon>
        <taxon>Insecta</taxon>
        <taxon>Pterygota</taxon>
        <taxon>Neoptera</taxon>
        <taxon>Endopterygota</taxon>
        <taxon>Coleoptera</taxon>
        <taxon>Polyphaga</taxon>
        <taxon>Elateriformia</taxon>
        <taxon>Buprestoidea</taxon>
        <taxon>Buprestidae</taxon>
        <taxon>Agrilinae</taxon>
        <taxon>Agrilus</taxon>
    </lineage>
</organism>
<dbReference type="RefSeq" id="XP_018318544.1">
    <property type="nucleotide sequence ID" value="XM_018463042.1"/>
</dbReference>
<proteinExistence type="inferred from homology"/>
<evidence type="ECO:0000256" key="14">
    <source>
        <dbReference type="ARBA" id="ARBA00023408"/>
    </source>
</evidence>
<evidence type="ECO:0000256" key="38">
    <source>
        <dbReference type="ARBA" id="ARBA00048872"/>
    </source>
</evidence>
<evidence type="ECO:0000256" key="2">
    <source>
        <dbReference type="ARBA" id="ARBA00009979"/>
    </source>
</evidence>
<evidence type="ECO:0000256" key="42">
    <source>
        <dbReference type="ARBA" id="ARBA00049461"/>
    </source>
</evidence>
<dbReference type="GO" id="GO:0004622">
    <property type="term" value="F:phosphatidylcholine lysophospholipase activity"/>
    <property type="evidence" value="ECO:0007669"/>
    <property type="project" value="UniProtKB-EC"/>
</dbReference>
<keyword evidence="12" id="KW-0325">Glycoprotein</keyword>
<dbReference type="Gene3D" id="3.40.50.1110">
    <property type="entry name" value="SGNH hydrolase"/>
    <property type="match status" value="1"/>
</dbReference>
<comment type="catalytic activity">
    <reaction evidence="41">
        <text>1,3-di-(9Z-octadecenoyl)-glycerol + H2O = 1-(9Z-octadecenoyl)-glycerol + (9Z)-octadecenoate + H(+)</text>
        <dbReference type="Rhea" id="RHEA:39939"/>
        <dbReference type="ChEBI" id="CHEBI:15377"/>
        <dbReference type="ChEBI" id="CHEBI:15378"/>
        <dbReference type="ChEBI" id="CHEBI:30823"/>
        <dbReference type="ChEBI" id="CHEBI:75342"/>
        <dbReference type="ChEBI" id="CHEBI:75735"/>
    </reaction>
    <physiologicalReaction direction="left-to-right" evidence="41">
        <dbReference type="Rhea" id="RHEA:39940"/>
    </physiologicalReaction>
</comment>
<dbReference type="InterPro" id="IPR038885">
    <property type="entry name" value="PLB1"/>
</dbReference>
<evidence type="ECO:0000256" key="18">
    <source>
        <dbReference type="ARBA" id="ARBA00031485"/>
    </source>
</evidence>
<evidence type="ECO:0000256" key="7">
    <source>
        <dbReference type="ARBA" id="ARBA00022737"/>
    </source>
</evidence>
<evidence type="ECO:0000256" key="11">
    <source>
        <dbReference type="ARBA" id="ARBA00023136"/>
    </source>
</evidence>
<comment type="catalytic activity">
    <reaction evidence="35">
        <text>1-hexadecanoyl-sn-glycero-3-phosphocholine + H2O = sn-glycerol 3-phosphocholine + hexadecanoate + H(+)</text>
        <dbReference type="Rhea" id="RHEA:40435"/>
        <dbReference type="ChEBI" id="CHEBI:7896"/>
        <dbReference type="ChEBI" id="CHEBI:15377"/>
        <dbReference type="ChEBI" id="CHEBI:15378"/>
        <dbReference type="ChEBI" id="CHEBI:16870"/>
        <dbReference type="ChEBI" id="CHEBI:72998"/>
    </reaction>
    <physiologicalReaction direction="left-to-right" evidence="35">
        <dbReference type="Rhea" id="RHEA:40436"/>
    </physiologicalReaction>
</comment>
<comment type="catalytic activity">
    <reaction evidence="39">
        <text>1-hexadecanoyl-2-(9Z)-octadecenoyl-3-octadecanoyl-sn-glycerol + H2O = 1-hexadecanoyl-3-octadecanoyl-sn-glycerol + (9Z)-octadecenoate + H(+)</text>
        <dbReference type="Rhea" id="RHEA:41103"/>
        <dbReference type="ChEBI" id="CHEBI:15377"/>
        <dbReference type="ChEBI" id="CHEBI:15378"/>
        <dbReference type="ChEBI" id="CHEBI:30823"/>
        <dbReference type="ChEBI" id="CHEBI:77623"/>
        <dbReference type="ChEBI" id="CHEBI:77624"/>
    </reaction>
    <physiologicalReaction direction="left-to-right" evidence="39">
        <dbReference type="Rhea" id="RHEA:41104"/>
    </physiologicalReaction>
</comment>
<evidence type="ECO:0000256" key="31">
    <source>
        <dbReference type="ARBA" id="ARBA00048374"/>
    </source>
</evidence>
<comment type="catalytic activity">
    <reaction evidence="23">
        <text>1-(9Z-octadecenoyl)-glycerol + H2O = glycerol + (9Z)-octadecenoate + H(+)</text>
        <dbReference type="Rhea" id="RHEA:38487"/>
        <dbReference type="ChEBI" id="CHEBI:15377"/>
        <dbReference type="ChEBI" id="CHEBI:15378"/>
        <dbReference type="ChEBI" id="CHEBI:17754"/>
        <dbReference type="ChEBI" id="CHEBI:30823"/>
        <dbReference type="ChEBI" id="CHEBI:75342"/>
    </reaction>
    <physiologicalReaction direction="left-to-right" evidence="23">
        <dbReference type="Rhea" id="RHEA:38488"/>
    </physiologicalReaction>
</comment>
<comment type="catalytic activity">
    <reaction evidence="37">
        <text>1,3-dihexadecanoyl-2-(9Z-octadecenoyl)glycerol + H2O = 1,3-dihexadecanoylglycerol + (9Z)-octadecenoate + H(+)</text>
        <dbReference type="Rhea" id="RHEA:40983"/>
        <dbReference type="ChEBI" id="CHEBI:15377"/>
        <dbReference type="ChEBI" id="CHEBI:15378"/>
        <dbReference type="ChEBI" id="CHEBI:30823"/>
        <dbReference type="ChEBI" id="CHEBI:75688"/>
        <dbReference type="ChEBI" id="CHEBI:77619"/>
    </reaction>
    <physiologicalReaction direction="left-to-right" evidence="37">
        <dbReference type="Rhea" id="RHEA:40984"/>
    </physiologicalReaction>
</comment>
<comment type="catalytic activity">
    <reaction evidence="31">
        <text>1-octadecanoyl-2-(9Z,12Z)-octadecadienoyl-sn-glycerol + H2O = 1-octadecanoyl-sn-glycerol + (9Z,12Z)-octadecadienoate + H(+)</text>
        <dbReference type="Rhea" id="RHEA:40927"/>
        <dbReference type="ChEBI" id="CHEBI:15377"/>
        <dbReference type="ChEBI" id="CHEBI:15378"/>
        <dbReference type="ChEBI" id="CHEBI:30245"/>
        <dbReference type="ChEBI" id="CHEBI:75550"/>
        <dbReference type="ChEBI" id="CHEBI:77097"/>
    </reaction>
    <physiologicalReaction direction="left-to-right" evidence="31">
        <dbReference type="Rhea" id="RHEA:40928"/>
    </physiologicalReaction>
</comment>
<evidence type="ECO:0000256" key="1">
    <source>
        <dbReference type="ARBA" id="ARBA00004247"/>
    </source>
</evidence>
<dbReference type="InterPro" id="IPR036514">
    <property type="entry name" value="SGNH_hydro_sf"/>
</dbReference>
<evidence type="ECO:0000256" key="12">
    <source>
        <dbReference type="ARBA" id="ARBA00023180"/>
    </source>
</evidence>
<gene>
    <name evidence="45" type="primary">LOC108732317</name>
</gene>
<comment type="catalytic activity">
    <reaction evidence="21">
        <text>1-hexadecanoyl-2-(9Z)-octadecenoyl-3-octadecanoyl-sn-glycerol + H2O = 2-(9Z-octadecenoyl)-3-octadecanoyl-sn-glycerol + hexadecanoate + H(+)</text>
        <dbReference type="Rhea" id="RHEA:41107"/>
        <dbReference type="ChEBI" id="CHEBI:7896"/>
        <dbReference type="ChEBI" id="CHEBI:15377"/>
        <dbReference type="ChEBI" id="CHEBI:15378"/>
        <dbReference type="ChEBI" id="CHEBI:75558"/>
        <dbReference type="ChEBI" id="CHEBI:77623"/>
    </reaction>
    <physiologicalReaction direction="left-to-right" evidence="21">
        <dbReference type="Rhea" id="RHEA:41108"/>
    </physiologicalReaction>
</comment>
<comment type="catalytic activity">
    <reaction evidence="32">
        <text>1,2,3-tri-(9Z-octadecenoyl)-glycerol + H2O = di-(9Z)-octadecenoylglycerol + (9Z)-octadecenoate + H(+)</text>
        <dbReference type="Rhea" id="RHEA:38575"/>
        <dbReference type="ChEBI" id="CHEBI:15377"/>
        <dbReference type="ChEBI" id="CHEBI:15378"/>
        <dbReference type="ChEBI" id="CHEBI:30823"/>
        <dbReference type="ChEBI" id="CHEBI:53753"/>
        <dbReference type="ChEBI" id="CHEBI:75945"/>
    </reaction>
    <physiologicalReaction direction="left-to-right" evidence="32">
        <dbReference type="Rhea" id="RHEA:38576"/>
    </physiologicalReaction>
</comment>
<comment type="catalytic activity">
    <reaction evidence="28">
        <text>1,2-di-(9Z-octadecenoyl)-sn-glycero-3-phosphocholine + H2O = 1-(9Z-octadecenoyl)-sn-glycero-3-phosphocholine + (9Z)-octadecenoate + H(+)</text>
        <dbReference type="Rhea" id="RHEA:40923"/>
        <dbReference type="ChEBI" id="CHEBI:15377"/>
        <dbReference type="ChEBI" id="CHEBI:15378"/>
        <dbReference type="ChEBI" id="CHEBI:28610"/>
        <dbReference type="ChEBI" id="CHEBI:30823"/>
        <dbReference type="ChEBI" id="CHEBI:74669"/>
    </reaction>
    <physiologicalReaction direction="left-to-right" evidence="28">
        <dbReference type="Rhea" id="RHEA:40924"/>
    </physiologicalReaction>
</comment>
<evidence type="ECO:0000256" key="35">
    <source>
        <dbReference type="ARBA" id="ARBA00048656"/>
    </source>
</evidence>
<dbReference type="Proteomes" id="UP000192223">
    <property type="component" value="Unplaced"/>
</dbReference>
<evidence type="ECO:0000256" key="5">
    <source>
        <dbReference type="ARBA" id="ARBA00022692"/>
    </source>
</evidence>
<dbReference type="CDD" id="cd01824">
    <property type="entry name" value="Phospholipase_B_like"/>
    <property type="match status" value="1"/>
</dbReference>
<dbReference type="Pfam" id="PF00657">
    <property type="entry name" value="Lipase_GDSL"/>
    <property type="match status" value="1"/>
</dbReference>
<feature type="chain" id="PRO_5010712624" description="Phospholipase B1, membrane-associated" evidence="43">
    <location>
        <begin position="19"/>
        <end position="402"/>
    </location>
</feature>
<comment type="catalytic activity">
    <reaction evidence="27">
        <text>a 1-O-alkyl-2-acyl-sn-glycero-3-phosphocholine + H2O = a 1-O-alkyl-sn-glycero-3-phosphocholine + a fatty acid + H(+)</text>
        <dbReference type="Rhea" id="RHEA:36231"/>
        <dbReference type="ChEBI" id="CHEBI:15377"/>
        <dbReference type="ChEBI" id="CHEBI:15378"/>
        <dbReference type="ChEBI" id="CHEBI:28868"/>
        <dbReference type="ChEBI" id="CHEBI:30909"/>
        <dbReference type="ChEBI" id="CHEBI:36702"/>
        <dbReference type="EC" id="3.1.1.4"/>
    </reaction>
    <physiologicalReaction direction="left-to-right" evidence="27">
        <dbReference type="Rhea" id="RHEA:36232"/>
    </physiologicalReaction>
</comment>
<evidence type="ECO:0000256" key="40">
    <source>
        <dbReference type="ARBA" id="ARBA00049363"/>
    </source>
</evidence>
<comment type="catalytic activity">
    <reaction evidence="40">
        <text>1,2-dihexadecanoyl-sn-glycero-3-phosphocholine + 2 H2O = sn-glycerol 3-phosphocholine + 2 hexadecanoate + 2 H(+)</text>
        <dbReference type="Rhea" id="RHEA:40975"/>
        <dbReference type="ChEBI" id="CHEBI:7896"/>
        <dbReference type="ChEBI" id="CHEBI:15377"/>
        <dbReference type="ChEBI" id="CHEBI:15378"/>
        <dbReference type="ChEBI" id="CHEBI:16870"/>
        <dbReference type="ChEBI" id="CHEBI:72999"/>
    </reaction>
    <physiologicalReaction direction="left-to-right" evidence="40">
        <dbReference type="Rhea" id="RHEA:40976"/>
    </physiologicalReaction>
</comment>
<evidence type="ECO:0000256" key="4">
    <source>
        <dbReference type="ARBA" id="ARBA00022475"/>
    </source>
</evidence>
<evidence type="ECO:0000256" key="21">
    <source>
        <dbReference type="ARBA" id="ARBA00047324"/>
    </source>
</evidence>
<evidence type="ECO:0000256" key="33">
    <source>
        <dbReference type="ARBA" id="ARBA00048454"/>
    </source>
</evidence>
<evidence type="ECO:0000256" key="17">
    <source>
        <dbReference type="ARBA" id="ARBA00031182"/>
    </source>
</evidence>
<evidence type="ECO:0000256" key="3">
    <source>
        <dbReference type="ARBA" id="ARBA00015133"/>
    </source>
</evidence>
<keyword evidence="10" id="KW-0443">Lipid metabolism</keyword>
<dbReference type="OrthoDB" id="10265800at2759"/>
<evidence type="ECO:0000256" key="34">
    <source>
        <dbReference type="ARBA" id="ARBA00048613"/>
    </source>
</evidence>
<dbReference type="GO" id="GO:0004806">
    <property type="term" value="F:triacylglycerol lipase activity"/>
    <property type="evidence" value="ECO:0007669"/>
    <property type="project" value="UniProtKB-EC"/>
</dbReference>
<evidence type="ECO:0000256" key="26">
    <source>
        <dbReference type="ARBA" id="ARBA00048015"/>
    </source>
</evidence>
<dbReference type="SUPFAM" id="SSF52266">
    <property type="entry name" value="SGNH hydrolase"/>
    <property type="match status" value="1"/>
</dbReference>
<evidence type="ECO:0000313" key="45">
    <source>
        <dbReference type="RefSeq" id="XP_018318544.1"/>
    </source>
</evidence>
<dbReference type="GeneID" id="108732317"/>
<comment type="catalytic activity">
    <reaction evidence="25">
        <text>2,3-di-(9Z)-octadecenoyl-sn-glycerol + H2O = 3-(9Z-octadecenoyl)-sn-glycerol + (9Z)-octadecenoate + H(+)</text>
        <dbReference type="Rhea" id="RHEA:42604"/>
        <dbReference type="ChEBI" id="CHEBI:15377"/>
        <dbReference type="ChEBI" id="CHEBI:15378"/>
        <dbReference type="ChEBI" id="CHEBI:30823"/>
        <dbReference type="ChEBI" id="CHEBI:75824"/>
        <dbReference type="ChEBI" id="CHEBI:75938"/>
    </reaction>
    <physiologicalReaction direction="left-to-right" evidence="25">
        <dbReference type="Rhea" id="RHEA:42605"/>
    </physiologicalReaction>
</comment>
<dbReference type="GO" id="GO:0004623">
    <property type="term" value="F:phospholipase A2 activity"/>
    <property type="evidence" value="ECO:0007669"/>
    <property type="project" value="UniProtKB-EC"/>
</dbReference>
<dbReference type="InParanoid" id="A0A1W4W312"/>
<sequence length="402" mass="45731">MGVLELLIMTLLIQNSLQLNIERSVYDTFTPFVRFSRFWTRSTFRTWLFDIPKAQSENKIQPQIDETVPFSCPLNNTRSPERPTNVNKLRPGDIDVIGAMGDSLTAGFGLLATNLVSVLFENRGLSFSGGGDKTWRNYLTLPNILKEFNPNLQGFSTGNSYTFEKESNLNVAEGGAVSDNTPYMAQMLANRIKLDPKVNIKLDWKMITYFIGGNDFCWDMCFRSNPESIVDKHRNNLIEALRILRDNLPRTLVNVINAPSIEIIANIPNKPPICYITHSAECPCIFGLGYQNYQPMFTDIMRKWQKVEQEVVDMDEFDTDDFSVVLQPFTLNYIVPDLSHMSVDCFHPSQKGTAQAANSLWNNLLEPVGKKSTRETNLFSNFKCPTAKNPFLFTRRNSEIST</sequence>
<keyword evidence="11" id="KW-0472">Membrane</keyword>
<comment type="catalytic activity">
    <reaction evidence="14">
        <text>1-hexadecanoyl-2-(9Z,12Z-octadecadienoyl)-sn-glycero-3-phosphocholine + H2O = (9Z,12Z)-octadecadienoate + 1-hexadecanoyl-sn-glycero-3-phosphocholine + H(+)</text>
        <dbReference type="Rhea" id="RHEA:40811"/>
        <dbReference type="ChEBI" id="CHEBI:15377"/>
        <dbReference type="ChEBI" id="CHEBI:15378"/>
        <dbReference type="ChEBI" id="CHEBI:30245"/>
        <dbReference type="ChEBI" id="CHEBI:72998"/>
        <dbReference type="ChEBI" id="CHEBI:73002"/>
    </reaction>
    <physiologicalReaction direction="left-to-right" evidence="14">
        <dbReference type="Rhea" id="RHEA:40812"/>
    </physiologicalReaction>
</comment>
<protein>
    <recommendedName>
        <fullName evidence="3">Phospholipase B1, membrane-associated</fullName>
    </recommendedName>
    <alternativeName>
        <fullName evidence="16">Lysophospholipase</fullName>
    </alternativeName>
    <alternativeName>
        <fullName evidence="17">Phospholipase A2</fullName>
    </alternativeName>
    <alternativeName>
        <fullName evidence="19">Phospholipase B/lipase</fullName>
    </alternativeName>
    <alternativeName>
        <fullName evidence="18">Triacylglycerol lipase</fullName>
    </alternativeName>
</protein>
<comment type="catalytic activity">
    <reaction evidence="24">
        <text>1-hexadecanoyl-2-(9Z)-octadecenoyl-3-octadecanoyl-sn-glycerol + H2O = 1-hexadecanoyl-2-(9Z-octadecenoyl)-sn-glycerol + octadecanoate + H(+)</text>
        <dbReference type="Rhea" id="RHEA:41111"/>
        <dbReference type="ChEBI" id="CHEBI:15377"/>
        <dbReference type="ChEBI" id="CHEBI:15378"/>
        <dbReference type="ChEBI" id="CHEBI:25629"/>
        <dbReference type="ChEBI" id="CHEBI:75466"/>
        <dbReference type="ChEBI" id="CHEBI:77623"/>
    </reaction>
    <physiologicalReaction direction="left-to-right" evidence="24">
        <dbReference type="Rhea" id="RHEA:41112"/>
    </physiologicalReaction>
</comment>
<comment type="similarity">
    <text evidence="2">Belongs to the 'GDSL' lipolytic enzyme family. Phospholipase B1 subfamily.</text>
</comment>
<keyword evidence="6 43" id="KW-0732">Signal</keyword>
<comment type="catalytic activity">
    <reaction evidence="29">
        <text>1,2-dihexadecanoyl-sn-glycero-3-phosphocholine + H2O = 1-hexadecanoyl-sn-glycero-3-phosphocholine + hexadecanoate + H(+)</text>
        <dbReference type="Rhea" id="RHEA:41223"/>
        <dbReference type="ChEBI" id="CHEBI:7896"/>
        <dbReference type="ChEBI" id="CHEBI:15377"/>
        <dbReference type="ChEBI" id="CHEBI:15378"/>
        <dbReference type="ChEBI" id="CHEBI:72998"/>
        <dbReference type="ChEBI" id="CHEBI:72999"/>
    </reaction>
    <physiologicalReaction direction="left-to-right" evidence="29">
        <dbReference type="Rhea" id="RHEA:41224"/>
    </physiologicalReaction>
</comment>
<comment type="function">
    <text evidence="20">Calcium-independent membrane-associated phospholipase that catalyzes complete diacylation of phospholipids by hydrolyzing both sn-1 and sn-2 fatty acyl chains attached to the glycerol backbone (phospholipase B activity). Has dual phospholipase and lysophospholipase activities toward diacylphospholipids. Preferentially cleaves sn-2 ester bonds over sn-1 bonds. Acts as a lipase toward glycerolipid substrates. Hydrolyzes fatty acyl chains of diacylglycerols with preference for the sn-2 position and of triacylglycerols with not positional selectivity. May also hydrolyze long chain retinyl esters such as retinyl palmitate. May contribute to digestion of dietary phospholipids, glycerolipids and retinoids, facilitating lipid absorption at the brush border.</text>
</comment>
<evidence type="ECO:0000256" key="41">
    <source>
        <dbReference type="ARBA" id="ARBA00049372"/>
    </source>
</evidence>
<comment type="catalytic activity">
    <reaction evidence="15">
        <text>a 1,2-diacyl-sn-glycero-3-phosphocholine + H2O = a 1-acyl-sn-glycero-3-phosphocholine + a fatty acid + H(+)</text>
        <dbReference type="Rhea" id="RHEA:15801"/>
        <dbReference type="ChEBI" id="CHEBI:15377"/>
        <dbReference type="ChEBI" id="CHEBI:15378"/>
        <dbReference type="ChEBI" id="CHEBI:28868"/>
        <dbReference type="ChEBI" id="CHEBI:57643"/>
        <dbReference type="ChEBI" id="CHEBI:58168"/>
        <dbReference type="EC" id="3.1.1.4"/>
    </reaction>
    <physiologicalReaction direction="left-to-right" evidence="15">
        <dbReference type="Rhea" id="RHEA:15802"/>
    </physiologicalReaction>
</comment>
<comment type="subcellular location">
    <subcellularLocation>
        <location evidence="1">Apical cell membrane</location>
        <topology evidence="1">Single-pass type I membrane protein</topology>
    </subcellularLocation>
</comment>
<keyword evidence="44" id="KW-1185">Reference proteome</keyword>
<comment type="catalytic activity">
    <reaction evidence="42">
        <text>2-(9Z-octadecenoyl)-glycerol + H2O = glycerol + (9Z)-octadecenoate + H(+)</text>
        <dbReference type="Rhea" id="RHEA:38491"/>
        <dbReference type="ChEBI" id="CHEBI:15377"/>
        <dbReference type="ChEBI" id="CHEBI:15378"/>
        <dbReference type="ChEBI" id="CHEBI:17754"/>
        <dbReference type="ChEBI" id="CHEBI:30823"/>
        <dbReference type="ChEBI" id="CHEBI:73990"/>
    </reaction>
    <physiologicalReaction direction="left-to-right" evidence="42">
        <dbReference type="Rhea" id="RHEA:38492"/>
    </physiologicalReaction>
</comment>
<name>A0A1W4W312_AGRPL</name>
<evidence type="ECO:0000256" key="8">
    <source>
        <dbReference type="ARBA" id="ARBA00022801"/>
    </source>
</evidence>
<dbReference type="InterPro" id="IPR001087">
    <property type="entry name" value="GDSL"/>
</dbReference>
<evidence type="ECO:0000256" key="22">
    <source>
        <dbReference type="ARBA" id="ARBA00047363"/>
    </source>
</evidence>
<feature type="signal peptide" evidence="43">
    <location>
        <begin position="1"/>
        <end position="18"/>
    </location>
</feature>
<evidence type="ECO:0000256" key="28">
    <source>
        <dbReference type="ARBA" id="ARBA00048058"/>
    </source>
</evidence>